<feature type="domain" description="YDG" evidence="1">
    <location>
        <begin position="262"/>
        <end position="333"/>
    </location>
</feature>
<dbReference type="HOGENOM" id="CLU_445991_0_0_10"/>
<feature type="domain" description="YDG" evidence="1">
    <location>
        <begin position="432"/>
        <end position="472"/>
    </location>
</feature>
<dbReference type="STRING" id="388413.ALPR1_21186"/>
<protein>
    <submittedName>
        <fullName evidence="2">Hemagglutination activity domain protein</fullName>
    </submittedName>
</protein>
<feature type="domain" description="YDG" evidence="1">
    <location>
        <begin position="349"/>
        <end position="418"/>
    </location>
</feature>
<gene>
    <name evidence="2" type="ORF">ALPR1_21186</name>
</gene>
<proteinExistence type="predicted"/>
<evidence type="ECO:0000259" key="1">
    <source>
        <dbReference type="Pfam" id="PF18657"/>
    </source>
</evidence>
<feature type="domain" description="YDG" evidence="1">
    <location>
        <begin position="8"/>
        <end position="78"/>
    </location>
</feature>
<evidence type="ECO:0000313" key="2">
    <source>
        <dbReference type="EMBL" id="EFQ79242.1"/>
    </source>
</evidence>
<dbReference type="Pfam" id="PF18657">
    <property type="entry name" value="YDG"/>
    <property type="match status" value="6"/>
</dbReference>
<reference evidence="2 3" key="1">
    <citation type="journal article" date="2011" name="J. Bacteriol.">
        <title>Complete genome sequence of Algoriphagus sp. PR1, bacterial prey of a colony-forming choanoflagellate.</title>
        <authorList>
            <person name="Alegado R.A."/>
            <person name="Ferriera S."/>
            <person name="Nusbaum C."/>
            <person name="Young S.K."/>
            <person name="Zeng Q."/>
            <person name="Imamovic A."/>
            <person name="Fairclough S.R."/>
            <person name="King N."/>
        </authorList>
    </citation>
    <scope>NUCLEOTIDE SEQUENCE [LARGE SCALE GENOMIC DNA]</scope>
    <source>
        <strain evidence="2 3">PR1</strain>
    </source>
</reference>
<keyword evidence="3" id="KW-1185">Reference proteome</keyword>
<accession>E2RUA5</accession>
<dbReference type="AlphaFoldDB" id="E2RUA5"/>
<feature type="domain" description="YDG" evidence="1">
    <location>
        <begin position="92"/>
        <end position="163"/>
    </location>
</feature>
<feature type="domain" description="YDG" evidence="1">
    <location>
        <begin position="177"/>
        <end position="248"/>
    </location>
</feature>
<comment type="caution">
    <text evidence="2">The sequence shown here is derived from an EMBL/GenBank/DDBJ whole genome shotgun (WGS) entry which is preliminary data.</text>
</comment>
<dbReference type="Proteomes" id="UP000003919">
    <property type="component" value="Unassembled WGS sequence"/>
</dbReference>
<sequence length="530" mass="53734">MEITGNFTADNKVYDGNNSATVLTRTLNGVISPDAVTLTGGTATFSDEDVATGKTVTLTGATLSGADAGNYSLGSVATTTADITALEITGNFTADNKVYDGNNSATVLTRTLNGVISPDAVTLTGGTATFSDEDVATGKTVTLTGATLSGADAGNYSLGSVATTTADITALEITGNFTADNKVYDGNNSATVLTRTLNGVISPDAVTLTGGTATFSDEDVATGKTVTLTGATLSGADAGNYSLGSVATTTADITALEITGNFTADNKVYDGNNSATVLTRTLNGVISPDAVTLTGGTATFSDEDVATGKTVTLTGATLSGADAGNYSLGSVATTTADITALEITGNFRADNKVYDGNNSATVLTRTLNGVISPDAVTLTGGTATFSDEDVATGKTVTLTGATLSGADAGNYSLGSVATTTADITALEITGNFTADNKVYDGNNSATVLTRTLNGVISPDAVTLTGGTATFSDEVWPQADSYLNRCNVIGSRCSTTAWVQWRLQQQTSQRGNHWNFTADNKVYDGNTAQRY</sequence>
<evidence type="ECO:0000313" key="3">
    <source>
        <dbReference type="Proteomes" id="UP000003919"/>
    </source>
</evidence>
<organism evidence="2 3">
    <name type="scientific">Algoriphagus machipongonensis</name>
    <dbReference type="NCBI Taxonomy" id="388413"/>
    <lineage>
        <taxon>Bacteria</taxon>
        <taxon>Pseudomonadati</taxon>
        <taxon>Bacteroidota</taxon>
        <taxon>Cytophagia</taxon>
        <taxon>Cytophagales</taxon>
        <taxon>Cyclobacteriaceae</taxon>
        <taxon>Algoriphagus</taxon>
    </lineage>
</organism>
<name>E2RUA5_9BACT</name>
<dbReference type="EMBL" id="AAXU02000001">
    <property type="protein sequence ID" value="EFQ79242.1"/>
    <property type="molecule type" value="Genomic_DNA"/>
</dbReference>
<dbReference type="eggNOG" id="COG3210">
    <property type="taxonomic scope" value="Bacteria"/>
</dbReference>
<dbReference type="InterPro" id="IPR041248">
    <property type="entry name" value="YDG"/>
</dbReference>